<dbReference type="Gene3D" id="3.40.50.2000">
    <property type="entry name" value="Glycogen Phosphorylase B"/>
    <property type="match status" value="2"/>
</dbReference>
<evidence type="ECO:0000256" key="3">
    <source>
        <dbReference type="RuleBase" id="RU003718"/>
    </source>
</evidence>
<dbReference type="PANTHER" id="PTHR48048">
    <property type="entry name" value="GLYCOSYLTRANSFERASE"/>
    <property type="match status" value="1"/>
</dbReference>
<accession>A0A9N7MPN6</accession>
<dbReference type="InterPro" id="IPR050481">
    <property type="entry name" value="UDP-glycosyltransf_plant"/>
</dbReference>
<evidence type="ECO:0000313" key="6">
    <source>
        <dbReference type="Proteomes" id="UP001153555"/>
    </source>
</evidence>
<sequence length="478" mass="52870">MATRSQNPANLIFIPFPIISHQAAAVQTAGLLVDRNPRLTATIIVMKLPVDTKTTTPDHNPRIRFVKLPPDEQSFAKCSTNPNSFTVHYPESHKGRVRDTVMKIINESSPHSGRVAGFVVDMFCTAMIDVANELGLPSYIFYTGNASNLGLSFGLQEFIDRENKDLANYENTDFELSIPIYASSVPAKVWPTIVFEKESNWSNFTRKFRGAEGIVVNTFLELEPRAIRALSEDKATPPVYPVGPIIESGGRGRGVISREEEVVMRWLDGQPDSSVVFLCFGSAGWFGAEQVKEIAEGLENSRQRFLWSLRKPAPEGKFEFPGEYDDPREVLPEGFLEQTVGFGKVIGWAPQMAVLAHRAVGGFVSHCGWNSVLESVWFGVPLAAWPIYAEQQANAFQLVRELGIAVEIKVEYNMKSCNGIVPAGRIEGAVRELMGQENEGRRAKVRALSGTSRAVMSEGGSSYDYLGRFIDSVLENIS</sequence>
<evidence type="ECO:0000313" key="5">
    <source>
        <dbReference type="EMBL" id="CAA0812996.1"/>
    </source>
</evidence>
<comment type="caution">
    <text evidence="5">The sequence shown here is derived from an EMBL/GenBank/DDBJ whole genome shotgun (WGS) entry which is preliminary data.</text>
</comment>
<dbReference type="PANTHER" id="PTHR48048:SF45">
    <property type="entry name" value="GLYCOSYLTRANSFERASE"/>
    <property type="match status" value="1"/>
</dbReference>
<keyword evidence="3" id="KW-0328">Glycosyltransferase</keyword>
<dbReference type="SUPFAM" id="SSF53756">
    <property type="entry name" value="UDP-Glycosyltransferase/glycogen phosphorylase"/>
    <property type="match status" value="1"/>
</dbReference>
<evidence type="ECO:0000256" key="2">
    <source>
        <dbReference type="ARBA" id="ARBA00022679"/>
    </source>
</evidence>
<dbReference type="GO" id="GO:0035251">
    <property type="term" value="F:UDP-glucosyltransferase activity"/>
    <property type="evidence" value="ECO:0007669"/>
    <property type="project" value="InterPro"/>
</dbReference>
<dbReference type="OrthoDB" id="5835829at2759"/>
<keyword evidence="6" id="KW-1185">Reference proteome</keyword>
<dbReference type="CDD" id="cd03784">
    <property type="entry name" value="GT1_Gtf-like"/>
    <property type="match status" value="1"/>
</dbReference>
<comment type="similarity">
    <text evidence="1 3">Belongs to the UDP-glycosyltransferase family.</text>
</comment>
<dbReference type="EC" id="2.4.1.-" evidence="4"/>
<keyword evidence="2 3" id="KW-0808">Transferase</keyword>
<name>A0A9N7MPN6_STRHE</name>
<evidence type="ECO:0000256" key="4">
    <source>
        <dbReference type="RuleBase" id="RU362057"/>
    </source>
</evidence>
<dbReference type="AlphaFoldDB" id="A0A9N7MPN6"/>
<protein>
    <recommendedName>
        <fullName evidence="4">Glycosyltransferase</fullName>
        <ecNumber evidence="4">2.4.1.-</ecNumber>
    </recommendedName>
</protein>
<reference evidence="5" key="1">
    <citation type="submission" date="2019-12" db="EMBL/GenBank/DDBJ databases">
        <authorList>
            <person name="Scholes J."/>
        </authorList>
    </citation>
    <scope>NUCLEOTIDE SEQUENCE</scope>
</reference>
<proteinExistence type="inferred from homology"/>
<dbReference type="InterPro" id="IPR002213">
    <property type="entry name" value="UDP_glucos_trans"/>
</dbReference>
<dbReference type="PROSITE" id="PS00375">
    <property type="entry name" value="UDPGT"/>
    <property type="match status" value="1"/>
</dbReference>
<dbReference type="Pfam" id="PF00201">
    <property type="entry name" value="UDPGT"/>
    <property type="match status" value="1"/>
</dbReference>
<organism evidence="5 6">
    <name type="scientific">Striga hermonthica</name>
    <name type="common">Purple witchweed</name>
    <name type="synonym">Buchnera hermonthica</name>
    <dbReference type="NCBI Taxonomy" id="68872"/>
    <lineage>
        <taxon>Eukaryota</taxon>
        <taxon>Viridiplantae</taxon>
        <taxon>Streptophyta</taxon>
        <taxon>Embryophyta</taxon>
        <taxon>Tracheophyta</taxon>
        <taxon>Spermatophyta</taxon>
        <taxon>Magnoliopsida</taxon>
        <taxon>eudicotyledons</taxon>
        <taxon>Gunneridae</taxon>
        <taxon>Pentapetalae</taxon>
        <taxon>asterids</taxon>
        <taxon>lamiids</taxon>
        <taxon>Lamiales</taxon>
        <taxon>Orobanchaceae</taxon>
        <taxon>Buchnereae</taxon>
        <taxon>Striga</taxon>
    </lineage>
</organism>
<dbReference type="InterPro" id="IPR035595">
    <property type="entry name" value="UDP_glycos_trans_CS"/>
</dbReference>
<dbReference type="FunFam" id="3.40.50.2000:FF:000056">
    <property type="entry name" value="Glycosyltransferase"/>
    <property type="match status" value="1"/>
</dbReference>
<dbReference type="Proteomes" id="UP001153555">
    <property type="component" value="Unassembled WGS sequence"/>
</dbReference>
<gene>
    <name evidence="5" type="ORF">SHERM_13555</name>
</gene>
<evidence type="ECO:0000256" key="1">
    <source>
        <dbReference type="ARBA" id="ARBA00009995"/>
    </source>
</evidence>
<dbReference type="EMBL" id="CACSLK010011299">
    <property type="protein sequence ID" value="CAA0812996.1"/>
    <property type="molecule type" value="Genomic_DNA"/>
</dbReference>